<dbReference type="Proteomes" id="UP000190776">
    <property type="component" value="Unassembled WGS sequence"/>
</dbReference>
<feature type="region of interest" description="Disordered" evidence="3">
    <location>
        <begin position="229"/>
        <end position="261"/>
    </location>
</feature>
<dbReference type="Pfam" id="PF00172">
    <property type="entry name" value="Zn_clus"/>
    <property type="match status" value="1"/>
</dbReference>
<dbReference type="Pfam" id="PF11951">
    <property type="entry name" value="Fungal_trans_2"/>
    <property type="match status" value="1"/>
</dbReference>
<feature type="compositionally biased region" description="Basic and acidic residues" evidence="3">
    <location>
        <begin position="963"/>
        <end position="990"/>
    </location>
</feature>
<feature type="compositionally biased region" description="Pro residues" evidence="3">
    <location>
        <begin position="724"/>
        <end position="741"/>
    </location>
</feature>
<dbReference type="GO" id="GO:0045944">
    <property type="term" value="P:positive regulation of transcription by RNA polymerase II"/>
    <property type="evidence" value="ECO:0007669"/>
    <property type="project" value="TreeGrafter"/>
</dbReference>
<organism evidence="5 6">
    <name type="scientific">Diplodia seriata</name>
    <dbReference type="NCBI Taxonomy" id="420778"/>
    <lineage>
        <taxon>Eukaryota</taxon>
        <taxon>Fungi</taxon>
        <taxon>Dikarya</taxon>
        <taxon>Ascomycota</taxon>
        <taxon>Pezizomycotina</taxon>
        <taxon>Dothideomycetes</taxon>
        <taxon>Dothideomycetes incertae sedis</taxon>
        <taxon>Botryosphaeriales</taxon>
        <taxon>Botryosphaeriaceae</taxon>
        <taxon>Diplodia</taxon>
    </lineage>
</organism>
<dbReference type="PANTHER" id="PTHR37534:SF23">
    <property type="entry name" value="ZN(II)2CYS6 TRANSCRIPTION FACTOR (EUROFUNG)"/>
    <property type="match status" value="1"/>
</dbReference>
<dbReference type="Gene3D" id="4.10.240.10">
    <property type="entry name" value="Zn(2)-C6 fungal-type DNA-binding domain"/>
    <property type="match status" value="1"/>
</dbReference>
<feature type="domain" description="Zn(2)-C6 fungal-type" evidence="4">
    <location>
        <begin position="54"/>
        <end position="82"/>
    </location>
</feature>
<dbReference type="GO" id="GO:0000976">
    <property type="term" value="F:transcription cis-regulatory region binding"/>
    <property type="evidence" value="ECO:0007669"/>
    <property type="project" value="TreeGrafter"/>
</dbReference>
<protein>
    <submittedName>
        <fullName evidence="5">Putative transcriptional regulatory protein C15D4.02</fullName>
    </submittedName>
</protein>
<gene>
    <name evidence="5" type="ORF">BK809_0007207</name>
</gene>
<dbReference type="GO" id="GO:0005634">
    <property type="term" value="C:nucleus"/>
    <property type="evidence" value="ECO:0007669"/>
    <property type="project" value="UniProtKB-SubCell"/>
</dbReference>
<comment type="caution">
    <text evidence="5">The sequence shown here is derived from an EMBL/GenBank/DDBJ whole genome shotgun (WGS) entry which is preliminary data.</text>
</comment>
<dbReference type="InterPro" id="IPR001138">
    <property type="entry name" value="Zn2Cys6_DnaBD"/>
</dbReference>
<feature type="region of interest" description="Disordered" evidence="3">
    <location>
        <begin position="700"/>
        <end position="779"/>
    </location>
</feature>
<dbReference type="PANTHER" id="PTHR37534">
    <property type="entry name" value="TRANSCRIPTIONAL ACTIVATOR PROTEIN UGA3"/>
    <property type="match status" value="1"/>
</dbReference>
<dbReference type="PROSITE" id="PS50048">
    <property type="entry name" value="ZN2_CY6_FUNGAL_2"/>
    <property type="match status" value="1"/>
</dbReference>
<evidence type="ECO:0000313" key="6">
    <source>
        <dbReference type="Proteomes" id="UP000190776"/>
    </source>
</evidence>
<dbReference type="AlphaFoldDB" id="A0A1S8BI19"/>
<keyword evidence="2" id="KW-0539">Nucleus</keyword>
<dbReference type="STRING" id="420778.A0A1S8BI19"/>
<evidence type="ECO:0000313" key="5">
    <source>
        <dbReference type="EMBL" id="OMP87121.1"/>
    </source>
</evidence>
<dbReference type="SUPFAM" id="SSF57701">
    <property type="entry name" value="Zn2/Cys6 DNA-binding domain"/>
    <property type="match status" value="1"/>
</dbReference>
<dbReference type="SMART" id="SM00066">
    <property type="entry name" value="GAL4"/>
    <property type="match status" value="1"/>
</dbReference>
<dbReference type="GO" id="GO:0000981">
    <property type="term" value="F:DNA-binding transcription factor activity, RNA polymerase II-specific"/>
    <property type="evidence" value="ECO:0007669"/>
    <property type="project" value="InterPro"/>
</dbReference>
<dbReference type="GO" id="GO:0008270">
    <property type="term" value="F:zinc ion binding"/>
    <property type="evidence" value="ECO:0007669"/>
    <property type="project" value="InterPro"/>
</dbReference>
<name>A0A1S8BI19_9PEZI</name>
<feature type="compositionally biased region" description="Low complexity" evidence="3">
    <location>
        <begin position="10"/>
        <end position="45"/>
    </location>
</feature>
<accession>A0A1S8BI19</accession>
<feature type="region of interest" description="Disordered" evidence="3">
    <location>
        <begin position="1"/>
        <end position="52"/>
    </location>
</feature>
<evidence type="ECO:0000259" key="4">
    <source>
        <dbReference type="PROSITE" id="PS50048"/>
    </source>
</evidence>
<evidence type="ECO:0000256" key="2">
    <source>
        <dbReference type="ARBA" id="ARBA00023242"/>
    </source>
</evidence>
<dbReference type="InterPro" id="IPR021858">
    <property type="entry name" value="Fun_TF"/>
</dbReference>
<dbReference type="InterPro" id="IPR036864">
    <property type="entry name" value="Zn2-C6_fun-type_DNA-bd_sf"/>
</dbReference>
<feature type="region of interest" description="Disordered" evidence="3">
    <location>
        <begin position="963"/>
        <end position="1007"/>
    </location>
</feature>
<evidence type="ECO:0000256" key="1">
    <source>
        <dbReference type="ARBA" id="ARBA00004123"/>
    </source>
</evidence>
<reference evidence="5 6" key="1">
    <citation type="submission" date="2017-01" db="EMBL/GenBank/DDBJ databases">
        <title>Draft genome sequence of Diplodia seriata F98.1, a fungal species involved in grapevine trunk diseases.</title>
        <authorList>
            <person name="Robert-Siegwald G."/>
            <person name="Vallet J."/>
            <person name="Abou-Mansour E."/>
            <person name="Xu J."/>
            <person name="Rey P."/>
            <person name="Bertsch C."/>
            <person name="Rego C."/>
            <person name="Larignon P."/>
            <person name="Fontaine F."/>
            <person name="Lebrun M.-H."/>
        </authorList>
    </citation>
    <scope>NUCLEOTIDE SEQUENCE [LARGE SCALE GENOMIC DNA]</scope>
    <source>
        <strain evidence="5 6">F98.1</strain>
    </source>
</reference>
<dbReference type="EMBL" id="MSZU01000076">
    <property type="protein sequence ID" value="OMP87121.1"/>
    <property type="molecule type" value="Genomic_DNA"/>
</dbReference>
<dbReference type="OrthoDB" id="5391043at2759"/>
<proteinExistence type="predicted"/>
<evidence type="ECO:0000256" key="3">
    <source>
        <dbReference type="SAM" id="MobiDB-lite"/>
    </source>
</evidence>
<dbReference type="PROSITE" id="PS00463">
    <property type="entry name" value="ZN2_CY6_FUNGAL_1"/>
    <property type="match status" value="1"/>
</dbReference>
<comment type="subcellular location">
    <subcellularLocation>
        <location evidence="1">Nucleus</location>
    </subcellularLocation>
</comment>
<sequence length="1040" mass="115024">MSSAGGGGQASPASQRRGSETADATAAGTTKDNTKAKAAADSTNTKARKRTKTGCLTCRRRRIKCGEERPICNNCVKSKRQCEGYNQRVIFKPPIGDWPGSTPASTLPYHSGVIPGDRPVFQQPFPGPQSSGMPYGALQPGQQQYPLPQYGQFTGVDPFSGGAFTSGLVQDGSYVAQAPPYSQPMDPSYQQRSYSMGAMQPEYSRQIQPQPSYPSQAHRQSVHLPYHTTANMGQGIPAYSPPPQNQQYGQQNHAPHQTQYSQGIQYPAATTAADTYRQPLPLTQTTEAVPFQGGLQTSGFSAHHTSPTEALQEAAVEYEDDDYYDVHSDDEMELLPAQEQALAHGQQRDFELMMQIHQDSVNELNVRHYNTFLYSGILDHYRAEQVANPLRNPQTARVFAHFIHATGPSLSIFERRVRNASAMFSERPVHPSQQSLWTYTLPMMALNHQGLLHSMLALSSLHIAKLQRASVTPSFKHYAYALKRVHHAVGHPKKRHHVTTLAACLMLGLYEVMTADHVKWTSHLLGAKQLFVEIDYAGMTKAWRKKKAEEDAFERNFAYENPGLTMQQPRYLNKEPSNLPDERVVSVLTGHQIRYDDFGKVFDDQGKDGGKAPEPDLTHYETYQDLWWWFVRHDGFQSAISGNGLLLDYTRWSDCPPRAPLGKPDALYGTHDHSLLLLGRIAEFASRDRERKIQAVHMNGGQWRPGLGMPGPPPGQSPQAQRPGMPPQQGPPGGSAPPPQIPFYGMAPSSSARYMPSAFKPENSPSPDPSVKLEDQAGLQAATQQALAEWQSIRDALSHYASHLGPAFAPLADEFTTPIPSPFGPALQYRSFDIAVLWSQYHMLEIILTRSHPSMPPAAMMAAGVAAQQTARLATDIGRIVAGIFSGLGPHGAPLNPSIGAALIECIMPLFFAGIQYVDPHQRDWLVVNVKDIEARTGWASAGLVANGCQKVWERAGLAGRGPRYDYRREDPDKNPDERISGRKEERAASEGRSLTQEEEEAAKQELSDRRYIWTNPGTRVHWAMGILSEEQDLIRPPGV</sequence>
<dbReference type="CDD" id="cd00067">
    <property type="entry name" value="GAL4"/>
    <property type="match status" value="1"/>
</dbReference>